<sequence length="209" mass="22094">MNAAAGAARADIEGVILAGGRGLRMLGADKGLSLLHGTPLVRHVLQALRPQVASCMISANRNHEAYAQFDAPLVSDAWPDFRGPLAGIHAATRLVTHDWLLAAPCDTPGLPGDLAARLWCAARTAGADAAYAVIAGEPLYPLCLLHRRRFAALQDALEHGQYAVGRWLAAQGAVAVAIDNWPGPLLNLNTPERLADAHTAESWKPNSPT</sequence>
<dbReference type="HAMAP" id="MF_00316">
    <property type="entry name" value="MobA"/>
    <property type="match status" value="1"/>
</dbReference>
<dbReference type="InterPro" id="IPR025877">
    <property type="entry name" value="MobA-like_NTP_Trfase"/>
</dbReference>
<organism evidence="10 11">
    <name type="scientific">Solimonas terrae</name>
    <dbReference type="NCBI Taxonomy" id="1396819"/>
    <lineage>
        <taxon>Bacteria</taxon>
        <taxon>Pseudomonadati</taxon>
        <taxon>Pseudomonadota</taxon>
        <taxon>Gammaproteobacteria</taxon>
        <taxon>Nevskiales</taxon>
        <taxon>Nevskiaceae</taxon>
        <taxon>Solimonas</taxon>
    </lineage>
</organism>
<evidence type="ECO:0000256" key="2">
    <source>
        <dbReference type="ARBA" id="ARBA00022679"/>
    </source>
</evidence>
<feature type="domain" description="MobA-like NTP transferase" evidence="9">
    <location>
        <begin position="14"/>
        <end position="170"/>
    </location>
</feature>
<proteinExistence type="inferred from homology"/>
<dbReference type="Proteomes" id="UP000472676">
    <property type="component" value="Unassembled WGS sequence"/>
</dbReference>
<dbReference type="AlphaFoldDB" id="A0A6M2BMB8"/>
<keyword evidence="2 8" id="KW-0808">Transferase</keyword>
<evidence type="ECO:0000313" key="11">
    <source>
        <dbReference type="Proteomes" id="UP000472676"/>
    </source>
</evidence>
<comment type="function">
    <text evidence="8">Transfers a GMP moiety from GTP to Mo-molybdopterin (Mo-MPT) cofactor (Moco or molybdenum cofactor) to form Mo-molybdopterin guanine dinucleotide (Mo-MGD) cofactor.</text>
</comment>
<dbReference type="CDD" id="cd02503">
    <property type="entry name" value="MobA"/>
    <property type="match status" value="1"/>
</dbReference>
<dbReference type="PANTHER" id="PTHR19136:SF81">
    <property type="entry name" value="MOLYBDENUM COFACTOR GUANYLYLTRANSFERASE"/>
    <property type="match status" value="1"/>
</dbReference>
<gene>
    <name evidence="8 10" type="primary">mobA</name>
    <name evidence="10" type="ORF">G7Y85_01345</name>
</gene>
<comment type="subunit">
    <text evidence="8">Monomer.</text>
</comment>
<keyword evidence="7 8" id="KW-0501">Molybdenum cofactor biosynthesis</keyword>
<dbReference type="SUPFAM" id="SSF53448">
    <property type="entry name" value="Nucleotide-diphospho-sugar transferases"/>
    <property type="match status" value="1"/>
</dbReference>
<keyword evidence="6 8" id="KW-0342">GTP-binding</keyword>
<protein>
    <recommendedName>
        <fullName evidence="8">Molybdenum cofactor guanylyltransferase</fullName>
        <shortName evidence="8">MoCo guanylyltransferase</shortName>
        <ecNumber evidence="8">2.7.7.77</ecNumber>
    </recommendedName>
    <alternativeName>
        <fullName evidence="8">GTP:molybdopterin guanylyltransferase</fullName>
    </alternativeName>
    <alternativeName>
        <fullName evidence="8">Mo-MPT guanylyltransferase</fullName>
    </alternativeName>
    <alternativeName>
        <fullName evidence="8">Molybdopterin guanylyltransferase</fullName>
    </alternativeName>
    <alternativeName>
        <fullName evidence="8">Molybdopterin-guanine dinucleotide synthase</fullName>
        <shortName evidence="8">MGD synthase</shortName>
    </alternativeName>
</protein>
<comment type="caution">
    <text evidence="8">Lacks conserved residue(s) required for the propagation of feature annotation.</text>
</comment>
<dbReference type="EC" id="2.7.7.77" evidence="8"/>
<evidence type="ECO:0000313" key="10">
    <source>
        <dbReference type="EMBL" id="NGY03401.1"/>
    </source>
</evidence>
<evidence type="ECO:0000256" key="5">
    <source>
        <dbReference type="ARBA" id="ARBA00022842"/>
    </source>
</evidence>
<keyword evidence="10" id="KW-0548">Nucleotidyltransferase</keyword>
<dbReference type="GO" id="GO:0046872">
    <property type="term" value="F:metal ion binding"/>
    <property type="evidence" value="ECO:0007669"/>
    <property type="project" value="UniProtKB-KW"/>
</dbReference>
<feature type="binding site" evidence="8">
    <location>
        <position position="106"/>
    </location>
    <ligand>
        <name>GTP</name>
        <dbReference type="ChEBI" id="CHEBI:37565"/>
    </ligand>
</feature>
<keyword evidence="5 8" id="KW-0460">Magnesium</keyword>
<name>A0A6M2BMB8_9GAMM</name>
<dbReference type="GO" id="GO:0005525">
    <property type="term" value="F:GTP binding"/>
    <property type="evidence" value="ECO:0007669"/>
    <property type="project" value="UniProtKB-UniRule"/>
</dbReference>
<evidence type="ECO:0000256" key="8">
    <source>
        <dbReference type="HAMAP-Rule" id="MF_00316"/>
    </source>
</evidence>
<dbReference type="GO" id="GO:1902758">
    <property type="term" value="P:bis(molybdopterin guanine dinucleotide)molybdenum biosynthetic process"/>
    <property type="evidence" value="ECO:0007669"/>
    <property type="project" value="TreeGrafter"/>
</dbReference>
<dbReference type="RefSeq" id="WP_166250814.1">
    <property type="nucleotide sequence ID" value="NZ_JAAMOW010000001.1"/>
</dbReference>
<reference evidence="10 11" key="1">
    <citation type="journal article" date="2014" name="Int. J. Syst. Evol. Microbiol.">
        <title>Solimonas terrae sp. nov., isolated from soil.</title>
        <authorList>
            <person name="Kim S.J."/>
            <person name="Moon J.Y."/>
            <person name="Weon H.Y."/>
            <person name="Ahn J.H."/>
            <person name="Chen W.M."/>
            <person name="Kwon S.W."/>
        </authorList>
    </citation>
    <scope>NUCLEOTIDE SEQUENCE [LARGE SCALE GENOMIC DNA]</scope>
    <source>
        <strain evidence="10 11">KIS83-12</strain>
    </source>
</reference>
<comment type="subcellular location">
    <subcellularLocation>
        <location evidence="8">Cytoplasm</location>
    </subcellularLocation>
</comment>
<feature type="binding site" evidence="8">
    <location>
        <position position="106"/>
    </location>
    <ligand>
        <name>Mg(2+)</name>
        <dbReference type="ChEBI" id="CHEBI:18420"/>
    </ligand>
</feature>
<evidence type="ECO:0000256" key="4">
    <source>
        <dbReference type="ARBA" id="ARBA00022741"/>
    </source>
</evidence>
<dbReference type="PANTHER" id="PTHR19136">
    <property type="entry name" value="MOLYBDENUM COFACTOR GUANYLYLTRANSFERASE"/>
    <property type="match status" value="1"/>
</dbReference>
<dbReference type="GO" id="GO:0061603">
    <property type="term" value="F:molybdenum cofactor guanylyltransferase activity"/>
    <property type="evidence" value="ECO:0007669"/>
    <property type="project" value="UniProtKB-EC"/>
</dbReference>
<feature type="binding site" evidence="8">
    <location>
        <position position="76"/>
    </location>
    <ligand>
        <name>GTP</name>
        <dbReference type="ChEBI" id="CHEBI:37565"/>
    </ligand>
</feature>
<keyword evidence="11" id="KW-1185">Reference proteome</keyword>
<keyword evidence="3 8" id="KW-0479">Metal-binding</keyword>
<dbReference type="EMBL" id="JAAMOW010000001">
    <property type="protein sequence ID" value="NGY03401.1"/>
    <property type="molecule type" value="Genomic_DNA"/>
</dbReference>
<comment type="cofactor">
    <cofactor evidence="8">
        <name>Mg(2+)</name>
        <dbReference type="ChEBI" id="CHEBI:18420"/>
    </cofactor>
</comment>
<dbReference type="GO" id="GO:0005737">
    <property type="term" value="C:cytoplasm"/>
    <property type="evidence" value="ECO:0007669"/>
    <property type="project" value="UniProtKB-SubCell"/>
</dbReference>
<comment type="caution">
    <text evidence="10">The sequence shown here is derived from an EMBL/GenBank/DDBJ whole genome shotgun (WGS) entry which is preliminary data.</text>
</comment>
<dbReference type="InterPro" id="IPR013482">
    <property type="entry name" value="Molybde_CF_guanTrfase"/>
</dbReference>
<feature type="binding site" evidence="8">
    <location>
        <begin position="17"/>
        <end position="19"/>
    </location>
    <ligand>
        <name>GTP</name>
        <dbReference type="ChEBI" id="CHEBI:37565"/>
    </ligand>
</feature>
<comment type="domain">
    <text evidence="8">The N-terminal domain determines nucleotide recognition and specific binding, while the C-terminal domain determines the specific binding to the target protein.</text>
</comment>
<evidence type="ECO:0000256" key="3">
    <source>
        <dbReference type="ARBA" id="ARBA00022723"/>
    </source>
</evidence>
<feature type="binding site" evidence="8">
    <location>
        <position position="30"/>
    </location>
    <ligand>
        <name>GTP</name>
        <dbReference type="ChEBI" id="CHEBI:37565"/>
    </ligand>
</feature>
<keyword evidence="4 8" id="KW-0547">Nucleotide-binding</keyword>
<dbReference type="NCBIfam" id="TIGR02665">
    <property type="entry name" value="molyb_mobA"/>
    <property type="match status" value="1"/>
</dbReference>
<comment type="similarity">
    <text evidence="8">Belongs to the MobA family.</text>
</comment>
<comment type="catalytic activity">
    <reaction evidence="8">
        <text>Mo-molybdopterin + GTP + H(+) = Mo-molybdopterin guanine dinucleotide + diphosphate</text>
        <dbReference type="Rhea" id="RHEA:34243"/>
        <dbReference type="ChEBI" id="CHEBI:15378"/>
        <dbReference type="ChEBI" id="CHEBI:33019"/>
        <dbReference type="ChEBI" id="CHEBI:37565"/>
        <dbReference type="ChEBI" id="CHEBI:71302"/>
        <dbReference type="ChEBI" id="CHEBI:71310"/>
        <dbReference type="EC" id="2.7.7.77"/>
    </reaction>
</comment>
<dbReference type="Pfam" id="PF12804">
    <property type="entry name" value="NTP_transf_3"/>
    <property type="match status" value="1"/>
</dbReference>
<keyword evidence="1 8" id="KW-0963">Cytoplasm</keyword>
<evidence type="ECO:0000256" key="1">
    <source>
        <dbReference type="ARBA" id="ARBA00022490"/>
    </source>
</evidence>
<dbReference type="InterPro" id="IPR029044">
    <property type="entry name" value="Nucleotide-diphossugar_trans"/>
</dbReference>
<evidence type="ECO:0000259" key="9">
    <source>
        <dbReference type="Pfam" id="PF12804"/>
    </source>
</evidence>
<dbReference type="Gene3D" id="3.90.550.10">
    <property type="entry name" value="Spore Coat Polysaccharide Biosynthesis Protein SpsA, Chain A"/>
    <property type="match status" value="1"/>
</dbReference>
<accession>A0A6M2BMB8</accession>
<evidence type="ECO:0000256" key="7">
    <source>
        <dbReference type="ARBA" id="ARBA00023150"/>
    </source>
</evidence>
<evidence type="ECO:0000256" key="6">
    <source>
        <dbReference type="ARBA" id="ARBA00023134"/>
    </source>
</evidence>